<dbReference type="Proteomes" id="UP000010077">
    <property type="component" value="Chromosome"/>
</dbReference>
<dbReference type="HOGENOM" id="CLU_3267268_0_0_5"/>
<evidence type="ECO:0000313" key="2">
    <source>
        <dbReference type="Proteomes" id="UP000010077"/>
    </source>
</evidence>
<dbReference type="KEGG" id="thal:A1OE_1046"/>
<name>K7YRP4_9PROT</name>
<protein>
    <submittedName>
        <fullName evidence="1">Uncharacterized protein</fullName>
    </submittedName>
</protein>
<evidence type="ECO:0000313" key="1">
    <source>
        <dbReference type="EMBL" id="AFX99224.1"/>
    </source>
</evidence>
<sequence>MICYLLKLVNCNKTIPDKFTAYYYVHNTSPFQFLLILKMLE</sequence>
<reference evidence="1 2" key="1">
    <citation type="journal article" date="2012" name="Proc. Natl. Acad. Sci. U.S.A.">
        <title>Genome streamlining and chemical defense in a coral reef symbiosis.</title>
        <authorList>
            <person name="Kwan J.C."/>
            <person name="Donia M.S."/>
            <person name="Han A.W."/>
            <person name="Hirose E."/>
            <person name="Haygood M.G."/>
            <person name="Schmidt E.W."/>
        </authorList>
    </citation>
    <scope>NUCLEOTIDE SEQUENCE [LARGE SCALE GENOMIC DNA]</scope>
    <source>
        <strain evidence="1 2">L2</strain>
    </source>
</reference>
<keyword evidence="2" id="KW-1185">Reference proteome</keyword>
<gene>
    <name evidence="1" type="ORF">A1OE_1046</name>
</gene>
<accession>K7YRP4</accession>
<dbReference type="EMBL" id="CP003539">
    <property type="protein sequence ID" value="AFX99224.1"/>
    <property type="molecule type" value="Genomic_DNA"/>
</dbReference>
<organism evidence="1 2">
    <name type="scientific">Candidatus Endolissoclinum faulkneri L2</name>
    <dbReference type="NCBI Taxonomy" id="1193729"/>
    <lineage>
        <taxon>Bacteria</taxon>
        <taxon>Pseudomonadati</taxon>
        <taxon>Pseudomonadota</taxon>
        <taxon>Alphaproteobacteria</taxon>
        <taxon>Rhodospirillales</taxon>
        <taxon>Rhodospirillaceae</taxon>
        <taxon>Candidatus Endolissoclinum</taxon>
    </lineage>
</organism>
<proteinExistence type="predicted"/>
<dbReference type="AlphaFoldDB" id="K7YRP4"/>